<reference evidence="1" key="1">
    <citation type="submission" date="2022-04" db="EMBL/GenBank/DDBJ databases">
        <title>Jade perch genome.</title>
        <authorList>
            <person name="Chao B."/>
        </authorList>
    </citation>
    <scope>NUCLEOTIDE SEQUENCE</scope>
    <source>
        <strain evidence="1">CB-2022</strain>
    </source>
</reference>
<gene>
    <name evidence="1" type="ORF">L3Q82_000340</name>
</gene>
<organism evidence="1 2">
    <name type="scientific">Scortum barcoo</name>
    <name type="common">barcoo grunter</name>
    <dbReference type="NCBI Taxonomy" id="214431"/>
    <lineage>
        <taxon>Eukaryota</taxon>
        <taxon>Metazoa</taxon>
        <taxon>Chordata</taxon>
        <taxon>Craniata</taxon>
        <taxon>Vertebrata</taxon>
        <taxon>Euteleostomi</taxon>
        <taxon>Actinopterygii</taxon>
        <taxon>Neopterygii</taxon>
        <taxon>Teleostei</taxon>
        <taxon>Neoteleostei</taxon>
        <taxon>Acanthomorphata</taxon>
        <taxon>Eupercaria</taxon>
        <taxon>Centrarchiformes</taxon>
        <taxon>Terapontoidei</taxon>
        <taxon>Terapontidae</taxon>
        <taxon>Scortum</taxon>
    </lineage>
</organism>
<evidence type="ECO:0000313" key="1">
    <source>
        <dbReference type="EMBL" id="KAI3377150.1"/>
    </source>
</evidence>
<keyword evidence="2" id="KW-1185">Reference proteome</keyword>
<proteinExistence type="predicted"/>
<sequence length="603" mass="67535">MQSCVNRAKNSVVKSLVMRRHEAEKCFILTGSSEFGLSSLFFRSGAESPPCRRRLGRRAPLQIFSCCSAALRRTQRPHSDQVLKAAADIILGGSVQGEPPHPAMQTVAFISGGETKVGIGRASEQIRSRSEGWFGSRGFREETAADGRGDVKYTDELLTVPTSPSWKSSITMKLLLSGIVLVLIVETNAQWYKFPAQAFHGARDMWRAYSDMREANYRVEGTDKYFHARGNYDAAQRGPGGKWAAEVISDGREWVQQKMGHHAEDSAADQSSITMKLLLSGIVLVLIVETNAQWYKFPAQAFHGARDMWRAYSDMREANYRVEGTDKYFHARGNYDAAQRGPGGKWAAEVISDGREWVQQKMGHHAEDSAADQSSITMKLLLSGIVLVLIVETNAQWYKFPAQAFHGARDMWRAYSDMREANYRVEGTDKYFHARGNYDAAQRGPGGKWAAEVISDGREWVQQKMGHHAEDSAADQSSITMKLLLSGIVLVLIVETNAQWYKFPAQAFHGARDMWRAYSDMREANYRVEGTDKYFHARGNYDAAQRGPGGKWAAEVISDGREWVQQKMGHHAEDSAADQVANQWGRDGKDPNHFRPAGLPDKY</sequence>
<comment type="caution">
    <text evidence="1">The sequence shown here is derived from an EMBL/GenBank/DDBJ whole genome shotgun (WGS) entry which is preliminary data.</text>
</comment>
<evidence type="ECO:0000313" key="2">
    <source>
        <dbReference type="Proteomes" id="UP000831701"/>
    </source>
</evidence>
<accession>A0ACB8X9Z3</accession>
<protein>
    <submittedName>
        <fullName evidence="1">Uncharacterized protein</fullName>
    </submittedName>
</protein>
<name>A0ACB8X9Z3_9TELE</name>
<dbReference type="EMBL" id="CM041531">
    <property type="protein sequence ID" value="KAI3377150.1"/>
    <property type="molecule type" value="Genomic_DNA"/>
</dbReference>
<dbReference type="Proteomes" id="UP000831701">
    <property type="component" value="Chromosome 1"/>
</dbReference>